<accession>A0A822Y0E6</accession>
<dbReference type="EMBL" id="DUZY01000001">
    <property type="protein sequence ID" value="DAD24535.1"/>
    <property type="molecule type" value="Genomic_DNA"/>
</dbReference>
<organism evidence="1 2">
    <name type="scientific">Nelumbo nucifera</name>
    <name type="common">Sacred lotus</name>
    <dbReference type="NCBI Taxonomy" id="4432"/>
    <lineage>
        <taxon>Eukaryota</taxon>
        <taxon>Viridiplantae</taxon>
        <taxon>Streptophyta</taxon>
        <taxon>Embryophyta</taxon>
        <taxon>Tracheophyta</taxon>
        <taxon>Spermatophyta</taxon>
        <taxon>Magnoliopsida</taxon>
        <taxon>Proteales</taxon>
        <taxon>Nelumbonaceae</taxon>
        <taxon>Nelumbo</taxon>
    </lineage>
</organism>
<keyword evidence="2" id="KW-1185">Reference proteome</keyword>
<name>A0A822Y0E6_NELNU</name>
<evidence type="ECO:0000313" key="1">
    <source>
        <dbReference type="EMBL" id="DAD24535.1"/>
    </source>
</evidence>
<dbReference type="AlphaFoldDB" id="A0A822Y0E6"/>
<protein>
    <submittedName>
        <fullName evidence="1">Uncharacterized protein</fullName>
    </submittedName>
</protein>
<gene>
    <name evidence="1" type="ORF">HUJ06_025999</name>
</gene>
<evidence type="ECO:0000313" key="2">
    <source>
        <dbReference type="Proteomes" id="UP000607653"/>
    </source>
</evidence>
<comment type="caution">
    <text evidence="1">The sequence shown here is derived from an EMBL/GenBank/DDBJ whole genome shotgun (WGS) entry which is preliminary data.</text>
</comment>
<sequence>MTFSMRMRRSFPLLMTILSAVSPRFLPTTTFSAKVKRSFLSPMAILAATSSQFLSMTTFSVRVKRSFPSPTKILAATSPQFLPPMRSRRMSKQRGGYGWDAGGGCGDDRRRWWRC</sequence>
<proteinExistence type="predicted"/>
<reference evidence="1 2" key="1">
    <citation type="journal article" date="2020" name="Mol. Biol. Evol.">
        <title>Distinct Expression and Methylation Patterns for Genes with Different Fates following a Single Whole-Genome Duplication in Flowering Plants.</title>
        <authorList>
            <person name="Shi T."/>
            <person name="Rahmani R.S."/>
            <person name="Gugger P.F."/>
            <person name="Wang M."/>
            <person name="Li H."/>
            <person name="Zhang Y."/>
            <person name="Li Z."/>
            <person name="Wang Q."/>
            <person name="Van de Peer Y."/>
            <person name="Marchal K."/>
            <person name="Chen J."/>
        </authorList>
    </citation>
    <scope>NUCLEOTIDE SEQUENCE [LARGE SCALE GENOMIC DNA]</scope>
    <source>
        <tissue evidence="1">Leaf</tissue>
    </source>
</reference>
<dbReference type="Proteomes" id="UP000607653">
    <property type="component" value="Unassembled WGS sequence"/>
</dbReference>